<dbReference type="Gene3D" id="3.40.50.1000">
    <property type="entry name" value="HAD superfamily/HAD-like"/>
    <property type="match status" value="1"/>
</dbReference>
<dbReference type="EMBL" id="BAAAVI010000060">
    <property type="protein sequence ID" value="GAA2897791.1"/>
    <property type="molecule type" value="Genomic_DNA"/>
</dbReference>
<protein>
    <submittedName>
        <fullName evidence="1">HAD family hydrolase</fullName>
    </submittedName>
</protein>
<dbReference type="RefSeq" id="WP_344979123.1">
    <property type="nucleotide sequence ID" value="NZ_BAAAVI010000060.1"/>
</dbReference>
<reference evidence="2" key="1">
    <citation type="journal article" date="2019" name="Int. J. Syst. Evol. Microbiol.">
        <title>The Global Catalogue of Microorganisms (GCM) 10K type strain sequencing project: providing services to taxonomists for standard genome sequencing and annotation.</title>
        <authorList>
            <consortium name="The Broad Institute Genomics Platform"/>
            <consortium name="The Broad Institute Genome Sequencing Center for Infectious Disease"/>
            <person name="Wu L."/>
            <person name="Ma J."/>
        </authorList>
    </citation>
    <scope>NUCLEOTIDE SEQUENCE [LARGE SCALE GENOMIC DNA]</scope>
    <source>
        <strain evidence="2">JCM 6242</strain>
    </source>
</reference>
<dbReference type="InterPro" id="IPR036412">
    <property type="entry name" value="HAD-like_sf"/>
</dbReference>
<dbReference type="InterPro" id="IPR023198">
    <property type="entry name" value="PGP-like_dom2"/>
</dbReference>
<dbReference type="GO" id="GO:0016787">
    <property type="term" value="F:hydrolase activity"/>
    <property type="evidence" value="ECO:0007669"/>
    <property type="project" value="UniProtKB-KW"/>
</dbReference>
<dbReference type="SFLD" id="SFLDG01129">
    <property type="entry name" value="C1.5:_HAD__Beta-PGM__Phosphata"/>
    <property type="match status" value="1"/>
</dbReference>
<gene>
    <name evidence="1" type="ORF">GCM10010517_62890</name>
</gene>
<dbReference type="Gene3D" id="1.10.150.240">
    <property type="entry name" value="Putative phosphatase, domain 2"/>
    <property type="match status" value="1"/>
</dbReference>
<dbReference type="Pfam" id="PF00702">
    <property type="entry name" value="Hydrolase"/>
    <property type="match status" value="1"/>
</dbReference>
<sequence length="229" mass="24357">MTAGTLAEILRESRAILLDFDGPVCDVFAGLPAPVVAARLKQLLQDEGVELPRDVVSLGDPLKVLRRTAVFAPELVDKMETVFVGYEVEAVNRAEITPGVRDLLGACAEAGRPVVIVSNNSERAIEAFLDLAELRERVAGVVGRPIGNPAGMKPDPRLVFRACELVDARPGETVLIGDSDFDMQAAANAGARSIAYANKPGKETRLVQAGADAVTRSMQELAGIVRASR</sequence>
<dbReference type="InterPro" id="IPR023214">
    <property type="entry name" value="HAD_sf"/>
</dbReference>
<dbReference type="NCBIfam" id="TIGR01549">
    <property type="entry name" value="HAD-SF-IA-v1"/>
    <property type="match status" value="1"/>
</dbReference>
<dbReference type="InterPro" id="IPR050155">
    <property type="entry name" value="HAD-like_hydrolase_sf"/>
</dbReference>
<dbReference type="CDD" id="cd01427">
    <property type="entry name" value="HAD_like"/>
    <property type="match status" value="1"/>
</dbReference>
<evidence type="ECO:0000313" key="1">
    <source>
        <dbReference type="EMBL" id="GAA2897791.1"/>
    </source>
</evidence>
<dbReference type="PANTHER" id="PTHR43434">
    <property type="entry name" value="PHOSPHOGLYCOLATE PHOSPHATASE"/>
    <property type="match status" value="1"/>
</dbReference>
<name>A0ABP6ILY8_9ACTN</name>
<dbReference type="PANTHER" id="PTHR43434:SF1">
    <property type="entry name" value="PHOSPHOGLYCOLATE PHOSPHATASE"/>
    <property type="match status" value="1"/>
</dbReference>
<evidence type="ECO:0000313" key="2">
    <source>
        <dbReference type="Proteomes" id="UP001500831"/>
    </source>
</evidence>
<dbReference type="InterPro" id="IPR006439">
    <property type="entry name" value="HAD-SF_hydro_IA"/>
</dbReference>
<dbReference type="SUPFAM" id="SSF56784">
    <property type="entry name" value="HAD-like"/>
    <property type="match status" value="1"/>
</dbReference>
<accession>A0ABP6ILY8</accession>
<keyword evidence="1" id="KW-0378">Hydrolase</keyword>
<dbReference type="SFLD" id="SFLDS00003">
    <property type="entry name" value="Haloacid_Dehalogenase"/>
    <property type="match status" value="1"/>
</dbReference>
<organism evidence="1 2">
    <name type="scientific">Streptosporangium fragile</name>
    <dbReference type="NCBI Taxonomy" id="46186"/>
    <lineage>
        <taxon>Bacteria</taxon>
        <taxon>Bacillati</taxon>
        <taxon>Actinomycetota</taxon>
        <taxon>Actinomycetes</taxon>
        <taxon>Streptosporangiales</taxon>
        <taxon>Streptosporangiaceae</taxon>
        <taxon>Streptosporangium</taxon>
    </lineage>
</organism>
<comment type="caution">
    <text evidence="1">The sequence shown here is derived from an EMBL/GenBank/DDBJ whole genome shotgun (WGS) entry which is preliminary data.</text>
</comment>
<keyword evidence="2" id="KW-1185">Reference proteome</keyword>
<dbReference type="Proteomes" id="UP001500831">
    <property type="component" value="Unassembled WGS sequence"/>
</dbReference>
<proteinExistence type="predicted"/>